<keyword evidence="5" id="KW-1185">Reference proteome</keyword>
<dbReference type="Proteomes" id="UP000198374">
    <property type="component" value="Unassembled WGS sequence"/>
</dbReference>
<dbReference type="Pfam" id="PF00583">
    <property type="entry name" value="Acetyltransf_1"/>
    <property type="match status" value="1"/>
</dbReference>
<dbReference type="InterPro" id="IPR000182">
    <property type="entry name" value="GNAT_dom"/>
</dbReference>
<dbReference type="InterPro" id="IPR050832">
    <property type="entry name" value="Bact_Acetyltransf"/>
</dbReference>
<sequence>MSLTYLRRATQADLPAIAAIINDAKVYLKEQKINQWQDGYPDTAILKQDIEDGITFVLIHNNTVAGTAALHQGIDINYLKIENGQWEDGTDDHYAAIHRIAVSRDFRGQHLSEPLMNSLITISGLLGFKDIRIDTHPDNKGMQHVINSCGFNYRGIVHMHSDNTIRYAYQLVID</sequence>
<protein>
    <submittedName>
        <fullName evidence="4">GNAT family acetyltransferase</fullName>
    </submittedName>
</protein>
<organism evidence="4 5">
    <name type="scientific">Secundilactobacillus mixtipabuli</name>
    <dbReference type="NCBI Taxonomy" id="1435342"/>
    <lineage>
        <taxon>Bacteria</taxon>
        <taxon>Bacillati</taxon>
        <taxon>Bacillota</taxon>
        <taxon>Bacilli</taxon>
        <taxon>Lactobacillales</taxon>
        <taxon>Lactobacillaceae</taxon>
        <taxon>Secundilactobacillus</taxon>
    </lineage>
</organism>
<dbReference type="CDD" id="cd04301">
    <property type="entry name" value="NAT_SF"/>
    <property type="match status" value="1"/>
</dbReference>
<dbReference type="OrthoDB" id="9796381at2"/>
<evidence type="ECO:0000256" key="2">
    <source>
        <dbReference type="ARBA" id="ARBA00023315"/>
    </source>
</evidence>
<dbReference type="EMBL" id="BCMF01000010">
    <property type="protein sequence ID" value="GAW99971.1"/>
    <property type="molecule type" value="Genomic_DNA"/>
</dbReference>
<dbReference type="InterPro" id="IPR016181">
    <property type="entry name" value="Acyl_CoA_acyltransferase"/>
</dbReference>
<dbReference type="SUPFAM" id="SSF55729">
    <property type="entry name" value="Acyl-CoA N-acyltransferases (Nat)"/>
    <property type="match status" value="1"/>
</dbReference>
<dbReference type="PROSITE" id="PS51186">
    <property type="entry name" value="GNAT"/>
    <property type="match status" value="1"/>
</dbReference>
<reference evidence="4 5" key="1">
    <citation type="submission" date="2015-11" db="EMBL/GenBank/DDBJ databases">
        <title>Draft genome sequences of new species of the genus Lactobacillus isolated from orchardgrass silage.</title>
        <authorList>
            <person name="Tohno M."/>
            <person name="Tanizawa Y."/>
            <person name="Arita M."/>
        </authorList>
    </citation>
    <scope>NUCLEOTIDE SEQUENCE [LARGE SCALE GENOMIC DNA]</scope>
    <source>
        <strain evidence="4 5">IWT30</strain>
    </source>
</reference>
<dbReference type="AlphaFoldDB" id="A0A1Z5IED9"/>
<keyword evidence="1 4" id="KW-0808">Transferase</keyword>
<dbReference type="PANTHER" id="PTHR43877">
    <property type="entry name" value="AMINOALKYLPHOSPHONATE N-ACETYLTRANSFERASE-RELATED-RELATED"/>
    <property type="match status" value="1"/>
</dbReference>
<comment type="caution">
    <text evidence="4">The sequence shown here is derived from an EMBL/GenBank/DDBJ whole genome shotgun (WGS) entry which is preliminary data.</text>
</comment>
<accession>A0A1Z5IED9</accession>
<name>A0A1Z5IED9_9LACO</name>
<dbReference type="Gene3D" id="3.40.630.30">
    <property type="match status" value="1"/>
</dbReference>
<dbReference type="RefSeq" id="WP_089109763.1">
    <property type="nucleotide sequence ID" value="NZ_BCMF01000010.1"/>
</dbReference>
<evidence type="ECO:0000313" key="5">
    <source>
        <dbReference type="Proteomes" id="UP000198374"/>
    </source>
</evidence>
<evidence type="ECO:0000256" key="1">
    <source>
        <dbReference type="ARBA" id="ARBA00022679"/>
    </source>
</evidence>
<dbReference type="GO" id="GO:0016747">
    <property type="term" value="F:acyltransferase activity, transferring groups other than amino-acyl groups"/>
    <property type="evidence" value="ECO:0007669"/>
    <property type="project" value="InterPro"/>
</dbReference>
<evidence type="ECO:0000259" key="3">
    <source>
        <dbReference type="PROSITE" id="PS51186"/>
    </source>
</evidence>
<gene>
    <name evidence="4" type="ORF">IWT30_01951</name>
</gene>
<keyword evidence="2" id="KW-0012">Acyltransferase</keyword>
<feature type="domain" description="N-acetyltransferase" evidence="3">
    <location>
        <begin position="4"/>
        <end position="172"/>
    </location>
</feature>
<proteinExistence type="predicted"/>
<evidence type="ECO:0000313" key="4">
    <source>
        <dbReference type="EMBL" id="GAW99971.1"/>
    </source>
</evidence>